<accession>A0A1U7HN34</accession>
<organism evidence="1 2">
    <name type="scientific">Chroogloeocystis siderophila 5.2 s.c.1</name>
    <dbReference type="NCBI Taxonomy" id="247279"/>
    <lineage>
        <taxon>Bacteria</taxon>
        <taxon>Bacillati</taxon>
        <taxon>Cyanobacteriota</taxon>
        <taxon>Cyanophyceae</taxon>
        <taxon>Oscillatoriophycideae</taxon>
        <taxon>Chroococcales</taxon>
        <taxon>Chroococcaceae</taxon>
        <taxon>Chroogloeocystis</taxon>
    </lineage>
</organism>
<comment type="caution">
    <text evidence="1">The sequence shown here is derived from an EMBL/GenBank/DDBJ whole genome shotgun (WGS) entry which is preliminary data.</text>
</comment>
<sequence length="59" mass="7009">MEFLRSLLLVLELRVTNLLDNLATNEIPRFIHLLPKFISYIFLSIREFARAMMAEEQDL</sequence>
<proteinExistence type="predicted"/>
<gene>
    <name evidence="1" type="ORF">NIES1031_14260</name>
</gene>
<keyword evidence="2" id="KW-1185">Reference proteome</keyword>
<dbReference type="RefSeq" id="WP_073550188.1">
    <property type="nucleotide sequence ID" value="NZ_CAWMVK010000003.1"/>
</dbReference>
<protein>
    <submittedName>
        <fullName evidence="1">Uncharacterized protein</fullName>
    </submittedName>
</protein>
<reference evidence="1 2" key="1">
    <citation type="submission" date="2016-11" db="EMBL/GenBank/DDBJ databases">
        <title>Draft Genome Sequences of Nine Cyanobacterial Strains from Diverse Habitats.</title>
        <authorList>
            <person name="Zhu T."/>
            <person name="Hou S."/>
            <person name="Lu X."/>
            <person name="Hess W.R."/>
        </authorList>
    </citation>
    <scope>NUCLEOTIDE SEQUENCE [LARGE SCALE GENOMIC DNA]</scope>
    <source>
        <strain evidence="1 2">5.2 s.c.1</strain>
    </source>
</reference>
<dbReference type="EMBL" id="MRCC01000011">
    <property type="protein sequence ID" value="OKH25010.1"/>
    <property type="molecule type" value="Genomic_DNA"/>
</dbReference>
<dbReference type="AlphaFoldDB" id="A0A1U7HN34"/>
<evidence type="ECO:0000313" key="1">
    <source>
        <dbReference type="EMBL" id="OKH25010.1"/>
    </source>
</evidence>
<evidence type="ECO:0000313" key="2">
    <source>
        <dbReference type="Proteomes" id="UP000185984"/>
    </source>
</evidence>
<dbReference type="Proteomes" id="UP000185984">
    <property type="component" value="Unassembled WGS sequence"/>
</dbReference>
<name>A0A1U7HN34_9CHRO</name>